<feature type="compositionally biased region" description="Low complexity" evidence="4">
    <location>
        <begin position="11"/>
        <end position="20"/>
    </location>
</feature>
<feature type="compositionally biased region" description="Low complexity" evidence="4">
    <location>
        <begin position="30"/>
        <end position="46"/>
    </location>
</feature>
<dbReference type="PROSITE" id="PS50005">
    <property type="entry name" value="TPR"/>
    <property type="match status" value="1"/>
</dbReference>
<dbReference type="InterPro" id="IPR036860">
    <property type="entry name" value="SH2_dom_sf"/>
</dbReference>
<dbReference type="InParanoid" id="F2UIU0"/>
<dbReference type="InterPro" id="IPR047150">
    <property type="entry name" value="SGT"/>
</dbReference>
<dbReference type="GO" id="GO:0006620">
    <property type="term" value="P:post-translational protein targeting to endoplasmic reticulum membrane"/>
    <property type="evidence" value="ECO:0007669"/>
    <property type="project" value="TreeGrafter"/>
</dbReference>
<organism evidence="6">
    <name type="scientific">Salpingoeca rosetta (strain ATCC 50818 / BSB-021)</name>
    <dbReference type="NCBI Taxonomy" id="946362"/>
    <lineage>
        <taxon>Eukaryota</taxon>
        <taxon>Choanoflagellata</taxon>
        <taxon>Craspedida</taxon>
        <taxon>Salpingoecidae</taxon>
        <taxon>Salpingoeca</taxon>
    </lineage>
</organism>
<feature type="region of interest" description="Disordered" evidence="4">
    <location>
        <begin position="1"/>
        <end position="118"/>
    </location>
</feature>
<sequence>MAQTISDMYASSSRRGSQQQLLPPSADGGTAAALLSSNTSPTSSPARSRRVSGMAGTGVDGSSRDEPHQRDDALSDVEDDGSDADDNDGAAQEEGGYGSFSATDTVPSATSENFSLGPRDSLHRVSIKMLRKMKDMPAGPAWMGHVDASPRRRSTFAALSSVAASFRRKTTTDADSPNQYILSVVYQGRCTHHLIARERGGQPFSINKRLTRCKSLQSLVYMLALTKDERWPVHLKHPVAPIEDPAEVLVEGRMLFSSNNNDAALYCYNKAIATVQRLMAMFPHKESDYEYELAMAYDLKATVLFSKRKYREAADAAYAATTLAPEWWKPHFSRGLALRQARAFDEAVTDFQRAHDLLPNGDVKAEQCLTAIRDTNTLRDQTHREISKQKMTDIEYVRKNTADNKATRRKQSIVFGPHISDEGIWYILRKRELCAEKRAGTFTATAATTPVMAAAKVQARHAKAARRASDDGIAAVESGNDDGETTSPRERRATGLCTELKQRTVCVGGDTSNDSIADPYAHFQLEAPALPDLFKEHTALEKLFEERLLPTGRWRVPQQQHVSTWTQWYHLRMGQKLPEYELEARHEKTSEMYSWVLTTAHVLRQNIFHDTTPSGSLSMHIVARKPIHEFSAVELCAMLPEMTAINVVQIIPSDRLRGELKCDDVLPGDEDMPAQHLRVSTISGSYSDLLAEDCQHVTKPDLVLFIDSGRQADPQIQADFEDAVDFLTRRKVPIVFTQRFHERHKQVAQWLRDLQVTVAADPKGENPLCSLRAQQEGEESMLVDKHEGQHNGFILFAPT</sequence>
<dbReference type="OrthoDB" id="10661088at2759"/>
<evidence type="ECO:0000256" key="4">
    <source>
        <dbReference type="SAM" id="MobiDB-lite"/>
    </source>
</evidence>
<dbReference type="EMBL" id="GL832976">
    <property type="protein sequence ID" value="EGD77139.1"/>
    <property type="molecule type" value="Genomic_DNA"/>
</dbReference>
<dbReference type="PANTHER" id="PTHR45831">
    <property type="entry name" value="LD24721P"/>
    <property type="match status" value="1"/>
</dbReference>
<reference evidence="5" key="1">
    <citation type="submission" date="2009-08" db="EMBL/GenBank/DDBJ databases">
        <title>Annotation of Salpingoeca rosetta.</title>
        <authorList>
            <consortium name="The Broad Institute Genome Sequencing Platform"/>
            <person name="Russ C."/>
            <person name="Cuomo C."/>
            <person name="Burger G."/>
            <person name="Gray M.W."/>
            <person name="Holland P.W.H."/>
            <person name="King N."/>
            <person name="Lang F.B.F."/>
            <person name="Roger A.J."/>
            <person name="Ruiz-Trillo I."/>
            <person name="Young S.K."/>
            <person name="Zeng Q."/>
            <person name="Gargeya S."/>
            <person name="Alvarado L."/>
            <person name="Berlin A."/>
            <person name="Chapman S.B."/>
            <person name="Chen Z."/>
            <person name="Freedman E."/>
            <person name="Gellesch M."/>
            <person name="Goldberg J."/>
            <person name="Griggs A."/>
            <person name="Gujja S."/>
            <person name="Heilman E."/>
            <person name="Heiman D."/>
            <person name="Howarth C."/>
            <person name="Mehta T."/>
            <person name="Neiman D."/>
            <person name="Pearson M."/>
            <person name="Roberts A."/>
            <person name="Saif S."/>
            <person name="Shea T."/>
            <person name="Shenoy N."/>
            <person name="Sisk P."/>
            <person name="Stolte C."/>
            <person name="Sykes S."/>
            <person name="White J."/>
            <person name="Yandava C."/>
            <person name="Haas B."/>
            <person name="Nusbaum C."/>
            <person name="Birren B."/>
        </authorList>
    </citation>
    <scope>NUCLEOTIDE SEQUENCE [LARGE SCALE GENOMIC DNA]</scope>
    <source>
        <strain evidence="5">ATCC 50818</strain>
    </source>
</reference>
<evidence type="ECO:0000313" key="6">
    <source>
        <dbReference type="Proteomes" id="UP000007799"/>
    </source>
</evidence>
<dbReference type="PANTHER" id="PTHR45831:SF2">
    <property type="entry name" value="LD24721P"/>
    <property type="match status" value="1"/>
</dbReference>
<evidence type="ECO:0000313" key="5">
    <source>
        <dbReference type="EMBL" id="EGD77139.1"/>
    </source>
</evidence>
<feature type="repeat" description="TPR" evidence="3">
    <location>
        <begin position="328"/>
        <end position="361"/>
    </location>
</feature>
<dbReference type="SMART" id="SM00028">
    <property type="entry name" value="TPR"/>
    <property type="match status" value="3"/>
</dbReference>
<dbReference type="SUPFAM" id="SSF55550">
    <property type="entry name" value="SH2 domain"/>
    <property type="match status" value="1"/>
</dbReference>
<accession>F2UIU0</accession>
<keyword evidence="2 3" id="KW-0802">TPR repeat</keyword>
<dbReference type="AlphaFoldDB" id="F2UIU0"/>
<feature type="compositionally biased region" description="Basic and acidic residues" evidence="4">
    <location>
        <begin position="62"/>
        <end position="73"/>
    </location>
</feature>
<dbReference type="GO" id="GO:0072380">
    <property type="term" value="C:TRC complex"/>
    <property type="evidence" value="ECO:0007669"/>
    <property type="project" value="TreeGrafter"/>
</dbReference>
<keyword evidence="6" id="KW-1185">Reference proteome</keyword>
<dbReference type="InterPro" id="IPR011990">
    <property type="entry name" value="TPR-like_helical_dom_sf"/>
</dbReference>
<evidence type="ECO:0000256" key="3">
    <source>
        <dbReference type="PROSITE-ProRule" id="PRU00339"/>
    </source>
</evidence>
<proteinExistence type="predicted"/>
<dbReference type="GO" id="GO:0016020">
    <property type="term" value="C:membrane"/>
    <property type="evidence" value="ECO:0007669"/>
    <property type="project" value="TreeGrafter"/>
</dbReference>
<dbReference type="GO" id="GO:0060090">
    <property type="term" value="F:molecular adaptor activity"/>
    <property type="evidence" value="ECO:0007669"/>
    <property type="project" value="TreeGrafter"/>
</dbReference>
<dbReference type="Gene3D" id="1.25.40.10">
    <property type="entry name" value="Tetratricopeptide repeat domain"/>
    <property type="match status" value="1"/>
</dbReference>
<dbReference type="Gene3D" id="3.30.505.10">
    <property type="entry name" value="SH2 domain"/>
    <property type="match status" value="1"/>
</dbReference>
<feature type="compositionally biased region" description="Polar residues" evidence="4">
    <location>
        <begin position="1"/>
        <end position="10"/>
    </location>
</feature>
<gene>
    <name evidence="5" type="ORF">PTSG_12590</name>
</gene>
<dbReference type="SUPFAM" id="SSF48452">
    <property type="entry name" value="TPR-like"/>
    <property type="match status" value="1"/>
</dbReference>
<evidence type="ECO:0000256" key="2">
    <source>
        <dbReference type="ARBA" id="ARBA00022803"/>
    </source>
</evidence>
<dbReference type="GeneID" id="16071540"/>
<dbReference type="Proteomes" id="UP000007799">
    <property type="component" value="Unassembled WGS sequence"/>
</dbReference>
<feature type="compositionally biased region" description="Polar residues" evidence="4">
    <location>
        <begin position="100"/>
        <end position="114"/>
    </location>
</feature>
<dbReference type="RefSeq" id="XP_004990978.1">
    <property type="nucleotide sequence ID" value="XM_004990921.1"/>
</dbReference>
<evidence type="ECO:0000256" key="1">
    <source>
        <dbReference type="ARBA" id="ARBA00022737"/>
    </source>
</evidence>
<keyword evidence="1" id="KW-0677">Repeat</keyword>
<dbReference type="KEGG" id="sre:PTSG_12590"/>
<protein>
    <submittedName>
        <fullName evidence="5">Uncharacterized protein</fullName>
    </submittedName>
</protein>
<dbReference type="InterPro" id="IPR019734">
    <property type="entry name" value="TPR_rpt"/>
</dbReference>
<feature type="region of interest" description="Disordered" evidence="4">
    <location>
        <begin position="466"/>
        <end position="494"/>
    </location>
</feature>
<name>F2UIU0_SALR5</name>
<feature type="compositionally biased region" description="Acidic residues" evidence="4">
    <location>
        <begin position="74"/>
        <end position="88"/>
    </location>
</feature>